<dbReference type="Proteomes" id="UP001321749">
    <property type="component" value="Unassembled WGS sequence"/>
</dbReference>
<dbReference type="EMBL" id="MU865013">
    <property type="protein sequence ID" value="KAK4460410.1"/>
    <property type="molecule type" value="Genomic_DNA"/>
</dbReference>
<evidence type="ECO:0000313" key="1">
    <source>
        <dbReference type="EMBL" id="KAK4460410.1"/>
    </source>
</evidence>
<keyword evidence="2" id="KW-1185">Reference proteome</keyword>
<sequence>MVLQFAVLVRTGDVWRWEMENPTTDGWLEDFLAAAENAELEKNQRRSVASLVVRTQGNGRSEGKLPSPWFLLLNAIVQETKVSGKGTISEEDGDFAALPYKIKTNDLLVIKAALDSLGP</sequence>
<name>A0AAV9HJT8_9PEZI</name>
<reference evidence="1" key="1">
    <citation type="journal article" date="2023" name="Mol. Phylogenet. Evol.">
        <title>Genome-scale phylogeny and comparative genomics of the fungal order Sordariales.</title>
        <authorList>
            <person name="Hensen N."/>
            <person name="Bonometti L."/>
            <person name="Westerberg I."/>
            <person name="Brannstrom I.O."/>
            <person name="Guillou S."/>
            <person name="Cros-Aarteil S."/>
            <person name="Calhoun S."/>
            <person name="Haridas S."/>
            <person name="Kuo A."/>
            <person name="Mondo S."/>
            <person name="Pangilinan J."/>
            <person name="Riley R."/>
            <person name="LaButti K."/>
            <person name="Andreopoulos B."/>
            <person name="Lipzen A."/>
            <person name="Chen C."/>
            <person name="Yan M."/>
            <person name="Daum C."/>
            <person name="Ng V."/>
            <person name="Clum A."/>
            <person name="Steindorff A."/>
            <person name="Ohm R.A."/>
            <person name="Martin F."/>
            <person name="Silar P."/>
            <person name="Natvig D.O."/>
            <person name="Lalanne C."/>
            <person name="Gautier V."/>
            <person name="Ament-Velasquez S.L."/>
            <person name="Kruys A."/>
            <person name="Hutchinson M.I."/>
            <person name="Powell A.J."/>
            <person name="Barry K."/>
            <person name="Miller A.N."/>
            <person name="Grigoriev I.V."/>
            <person name="Debuchy R."/>
            <person name="Gladieux P."/>
            <person name="Hiltunen Thoren M."/>
            <person name="Johannesson H."/>
        </authorList>
    </citation>
    <scope>NUCLEOTIDE SEQUENCE</scope>
    <source>
        <strain evidence="1">PSN324</strain>
    </source>
</reference>
<accession>A0AAV9HJT8</accession>
<evidence type="ECO:0000313" key="2">
    <source>
        <dbReference type="Proteomes" id="UP001321749"/>
    </source>
</evidence>
<dbReference type="AlphaFoldDB" id="A0AAV9HJT8"/>
<proteinExistence type="predicted"/>
<gene>
    <name evidence="1" type="ORF">QBC42DRAFT_288601</name>
</gene>
<protein>
    <submittedName>
        <fullName evidence="1">Uncharacterized protein</fullName>
    </submittedName>
</protein>
<reference evidence="1" key="2">
    <citation type="submission" date="2023-06" db="EMBL/GenBank/DDBJ databases">
        <authorList>
            <consortium name="Lawrence Berkeley National Laboratory"/>
            <person name="Mondo S.J."/>
            <person name="Hensen N."/>
            <person name="Bonometti L."/>
            <person name="Westerberg I."/>
            <person name="Brannstrom I.O."/>
            <person name="Guillou S."/>
            <person name="Cros-Aarteil S."/>
            <person name="Calhoun S."/>
            <person name="Haridas S."/>
            <person name="Kuo A."/>
            <person name="Pangilinan J."/>
            <person name="Riley R."/>
            <person name="Labutti K."/>
            <person name="Andreopoulos B."/>
            <person name="Lipzen A."/>
            <person name="Chen C."/>
            <person name="Yanf M."/>
            <person name="Daum C."/>
            <person name="Ng V."/>
            <person name="Clum A."/>
            <person name="Steindorff A."/>
            <person name="Ohm R."/>
            <person name="Martin F."/>
            <person name="Silar P."/>
            <person name="Natvig D."/>
            <person name="Lalanne C."/>
            <person name="Gautier V."/>
            <person name="Ament-Velasquez S.L."/>
            <person name="Kruys A."/>
            <person name="Hutchinson M.I."/>
            <person name="Powell A.J."/>
            <person name="Barry K."/>
            <person name="Miller A.N."/>
            <person name="Grigoriev I.V."/>
            <person name="Debuchy R."/>
            <person name="Gladieux P."/>
            <person name="Thoren M.H."/>
            <person name="Johannesson H."/>
        </authorList>
    </citation>
    <scope>NUCLEOTIDE SEQUENCE</scope>
    <source>
        <strain evidence="1">PSN324</strain>
    </source>
</reference>
<comment type="caution">
    <text evidence="1">The sequence shown here is derived from an EMBL/GenBank/DDBJ whole genome shotgun (WGS) entry which is preliminary data.</text>
</comment>
<organism evidence="1 2">
    <name type="scientific">Cladorrhinum samala</name>
    <dbReference type="NCBI Taxonomy" id="585594"/>
    <lineage>
        <taxon>Eukaryota</taxon>
        <taxon>Fungi</taxon>
        <taxon>Dikarya</taxon>
        <taxon>Ascomycota</taxon>
        <taxon>Pezizomycotina</taxon>
        <taxon>Sordariomycetes</taxon>
        <taxon>Sordariomycetidae</taxon>
        <taxon>Sordariales</taxon>
        <taxon>Podosporaceae</taxon>
        <taxon>Cladorrhinum</taxon>
    </lineage>
</organism>